<evidence type="ECO:0000313" key="2">
    <source>
        <dbReference type="EMBL" id="OON19948.1"/>
    </source>
</evidence>
<dbReference type="PANTHER" id="PTHR47331">
    <property type="entry name" value="PHD-TYPE DOMAIN-CONTAINING PROTEIN"/>
    <property type="match status" value="1"/>
</dbReference>
<proteinExistence type="predicted"/>
<dbReference type="PANTHER" id="PTHR47331:SF1">
    <property type="entry name" value="GAG-LIKE PROTEIN"/>
    <property type="match status" value="1"/>
</dbReference>
<dbReference type="Proteomes" id="UP000243686">
    <property type="component" value="Unassembled WGS sequence"/>
</dbReference>
<accession>A0A1S8WZS7</accession>
<organism evidence="2 3">
    <name type="scientific">Opisthorchis viverrini</name>
    <name type="common">Southeast Asian liver fluke</name>
    <dbReference type="NCBI Taxonomy" id="6198"/>
    <lineage>
        <taxon>Eukaryota</taxon>
        <taxon>Metazoa</taxon>
        <taxon>Spiralia</taxon>
        <taxon>Lophotrochozoa</taxon>
        <taxon>Platyhelminthes</taxon>
        <taxon>Trematoda</taxon>
        <taxon>Digenea</taxon>
        <taxon>Opisthorchiida</taxon>
        <taxon>Opisthorchiata</taxon>
        <taxon>Opisthorchiidae</taxon>
        <taxon>Opisthorchis</taxon>
    </lineage>
</organism>
<evidence type="ECO:0000313" key="3">
    <source>
        <dbReference type="Proteomes" id="UP000243686"/>
    </source>
</evidence>
<evidence type="ECO:0008006" key="4">
    <source>
        <dbReference type="Google" id="ProtNLM"/>
    </source>
</evidence>
<keyword evidence="3" id="KW-1185">Reference proteome</keyword>
<name>A0A1S8WZS7_OPIVI</name>
<dbReference type="AlphaFoldDB" id="A0A1S8WZS7"/>
<dbReference type="EMBL" id="KV892953">
    <property type="protein sequence ID" value="OON19948.1"/>
    <property type="molecule type" value="Genomic_DNA"/>
</dbReference>
<gene>
    <name evidence="2" type="ORF">X801_04175</name>
</gene>
<protein>
    <recommendedName>
        <fullName evidence="4">Peptidase A2 domain-containing protein</fullName>
    </recommendedName>
</protein>
<evidence type="ECO:0000256" key="1">
    <source>
        <dbReference type="SAM" id="MobiDB-lite"/>
    </source>
</evidence>
<reference evidence="2 3" key="1">
    <citation type="submission" date="2015-03" db="EMBL/GenBank/DDBJ databases">
        <title>Draft genome of the nematode, Opisthorchis viverrini.</title>
        <authorList>
            <person name="Mitreva M."/>
        </authorList>
    </citation>
    <scope>NUCLEOTIDE SEQUENCE [LARGE SCALE GENOMIC DNA]</scope>
    <source>
        <strain evidence="2">Khon Kaen</strain>
    </source>
</reference>
<sequence>MDQCPEFIEMPVVSRIACVDRLRVCYLRLKPYHQAKLCRSRHACGFQLCVGKHHSLRHRPSSSKTENEPEPSEIASEGVHHSIADVPKSNILLAVVLDPIRGPERDVVINAFLDNGASTTLIHSSLLPKLGLKVDLQLKPVGIGLLIGCDVSKAHWVLKHRFEGPQDAFEVRGPLGWAVLGPLYSNPNNN</sequence>
<feature type="region of interest" description="Disordered" evidence="1">
    <location>
        <begin position="56"/>
        <end position="77"/>
    </location>
</feature>